<dbReference type="SUPFAM" id="SSF52058">
    <property type="entry name" value="L domain-like"/>
    <property type="match status" value="1"/>
</dbReference>
<reference evidence="1 2" key="1">
    <citation type="journal article" date="1998" name="Science">
        <title>Genome sequence of the nematode C. elegans: a platform for investigating biology.</title>
        <authorList>
            <consortium name="The C. elegans sequencing consortium"/>
            <person name="Sulson J.E."/>
            <person name="Waterston R."/>
        </authorList>
    </citation>
    <scope>NUCLEOTIDE SEQUENCE [LARGE SCALE GENOMIC DNA]</scope>
    <source>
        <strain evidence="1 2">Bristol N2</strain>
    </source>
</reference>
<dbReference type="RefSeq" id="NP_001252210.1">
    <property type="nucleotide sequence ID" value="NM_001265281.1"/>
</dbReference>
<dbReference type="InterPro" id="IPR032675">
    <property type="entry name" value="LRR_dom_sf"/>
</dbReference>
<dbReference type="SMR" id="C6KRN9"/>
<dbReference type="AlphaFoldDB" id="C6KRN9"/>
<organism evidence="1 2">
    <name type="scientific">Caenorhabditis elegans</name>
    <dbReference type="NCBI Taxonomy" id="6239"/>
    <lineage>
        <taxon>Eukaryota</taxon>
        <taxon>Metazoa</taxon>
        <taxon>Ecdysozoa</taxon>
        <taxon>Nematoda</taxon>
        <taxon>Chromadorea</taxon>
        <taxon>Rhabditida</taxon>
        <taxon>Rhabditina</taxon>
        <taxon>Rhabditomorpha</taxon>
        <taxon>Rhabditoidea</taxon>
        <taxon>Rhabditidae</taxon>
        <taxon>Peloderinae</taxon>
        <taxon>Caenorhabditis</taxon>
    </lineage>
</organism>
<dbReference type="Gene3D" id="3.80.10.10">
    <property type="entry name" value="Ribonuclease Inhibitor"/>
    <property type="match status" value="1"/>
</dbReference>
<proteinExistence type="predicted"/>
<dbReference type="Proteomes" id="UP000001940">
    <property type="component" value="Chromosome I"/>
</dbReference>
<dbReference type="Bgee" id="WBGene00194660">
    <property type="expression patterns" value="Expressed in adult organism and 3 other cell types or tissues"/>
</dbReference>
<evidence type="ECO:0000313" key="3">
    <source>
        <dbReference type="WormBase" id="W09C5.12"/>
    </source>
</evidence>
<dbReference type="AGR" id="WB:WBGene00194660"/>
<evidence type="ECO:0000313" key="1">
    <source>
        <dbReference type="EMBL" id="CAZ65533.1"/>
    </source>
</evidence>
<dbReference type="PaxDb" id="6239-W09C5.12"/>
<name>C6KRN9_CAEEL</name>
<dbReference type="HOGENOM" id="CLU_1961556_0_0_1"/>
<keyword evidence="2" id="KW-1185">Reference proteome</keyword>
<dbReference type="CTD" id="13182830"/>
<dbReference type="WormBase" id="W09C5.12">
    <property type="protein sequence ID" value="CE43934"/>
    <property type="gene ID" value="WBGene00194660"/>
</dbReference>
<sequence length="128" mass="14669">MESILDRYLEQKKLYEQNGFNFENVEDLVIRNAVSGNIQDLPGHPNITSLEISNVKIATFRGMNVFERVQVLDASSNNLREADFEQLRTSCPSLTTLTLNYNPLNRSNHSPPRVPQSGFFDNPLHTYR</sequence>
<gene>
    <name evidence="1" type="ORF">CELE_W09C5.12</name>
    <name evidence="1 3" type="ORF">W09C5.12</name>
</gene>
<dbReference type="InParanoid" id="C6KRN9"/>
<dbReference type="EMBL" id="BX284601">
    <property type="protein sequence ID" value="CAZ65533.1"/>
    <property type="molecule type" value="Genomic_DNA"/>
</dbReference>
<dbReference type="GeneID" id="13182830"/>
<evidence type="ECO:0000313" key="2">
    <source>
        <dbReference type="Proteomes" id="UP000001940"/>
    </source>
</evidence>
<dbReference type="KEGG" id="cel:CELE_W09C5.12"/>
<accession>C6KRN9</accession>
<protein>
    <submittedName>
        <fullName evidence="1">Leucine Rich repeat-containing domain protein</fullName>
    </submittedName>
</protein>